<organism evidence="1">
    <name type="scientific">Auxenochlorella protothecoides</name>
    <name type="common">Green microalga</name>
    <name type="synonym">Chlorella protothecoides</name>
    <dbReference type="NCBI Taxonomy" id="3075"/>
    <lineage>
        <taxon>Eukaryota</taxon>
        <taxon>Viridiplantae</taxon>
        <taxon>Chlorophyta</taxon>
        <taxon>core chlorophytes</taxon>
        <taxon>Trebouxiophyceae</taxon>
        <taxon>Chlorellales</taxon>
        <taxon>Chlorellaceae</taxon>
        <taxon>Auxenochlorella</taxon>
    </lineage>
</organism>
<dbReference type="InterPro" id="IPR055296">
    <property type="entry name" value="SRL2-like"/>
</dbReference>
<gene>
    <name evidence="1" type="ORF">g.52312</name>
</gene>
<name>A0A1D1ZMF8_AUXPR</name>
<accession>A0A1D1ZMF8</accession>
<evidence type="ECO:0000313" key="1">
    <source>
        <dbReference type="EMBL" id="JAT68098.1"/>
    </source>
</evidence>
<dbReference type="SUPFAM" id="SSF48371">
    <property type="entry name" value="ARM repeat"/>
    <property type="match status" value="1"/>
</dbReference>
<sequence length="726" mass="76376">MDLPCNCMGVATAARVPVKRYNFLVPSVFQAAEVEPSLGQTPGPGVDRSVKKLCEYLFRNEHRIPKASRRLARRLAKDLASRRLGYVQITVQAYRTMIKELGSPLCNTLARELILGPVDPTRNAFTACWSSCASGAVGDSPERHSVVGRLLEDDSPGVRLLGTQLLRDLVTAQTTAELLRPLDTFVPGLCSEANPRVPFSGREHAAESTLRTLRAGAWSALLAHAALASRLGAPSAHRRALTLTALDALETALEEGEEDDAGAALGTLASLLALSSGSGPASTEQAAALEFLDRRRRWVGGAPVREAVLGALQEACPDSQFPQYTLLSRLIRHLATAELGSEEREAVVEVLAQRSAALGPGPAQVLLTQALGLAWRPGAPAVLAQSLEACLLPALAPRLASRAAALEALADALEESTPGAQPWALAHRFLGRGGFPPGSDGRAPTALLSAWAHAARSAPDGAAPALGFLLAALEGCSLSACQGELLARCLESQAWWEEATPQTLCLLGKLVQALPATVGAPLVATLVRDRVWGPGTAAAEEGEGNWGVPSASTPSFSPLNPAQACGVLLVCEAALRAWHLPGIPEFGNVLTDSLTISGTSLAAQAPAYSDADQSRAAEWLVSWRPVLGKEWADSVPAQDEPLLLLQAHGGSGWKAGGACVSGRQDSAQGEAETQAEAERLRMLYQDIHLYPDELALAALPSGSFSTSMRFRAGDPLSLRGPSMDLE</sequence>
<protein>
    <submittedName>
        <fullName evidence="1">Uncharacterized protein</fullName>
    </submittedName>
</protein>
<reference evidence="1" key="1">
    <citation type="submission" date="2015-08" db="EMBL/GenBank/DDBJ databases">
        <authorList>
            <person name="Babu N.S."/>
            <person name="Beckwith C.J."/>
            <person name="Beseler K.G."/>
            <person name="Brison A."/>
            <person name="Carone J.V."/>
            <person name="Caskin T.P."/>
            <person name="Diamond M."/>
            <person name="Durham M.E."/>
            <person name="Foxe J.M."/>
            <person name="Go M."/>
            <person name="Henderson B.A."/>
            <person name="Jones I.B."/>
            <person name="McGettigan J.A."/>
            <person name="Micheletti S.J."/>
            <person name="Nasrallah M.E."/>
            <person name="Ortiz D."/>
            <person name="Piller C.R."/>
            <person name="Privatt S.R."/>
            <person name="Schneider S.L."/>
            <person name="Sharp S."/>
            <person name="Smith T.C."/>
            <person name="Stanton J.D."/>
            <person name="Ullery H.E."/>
            <person name="Wilson R.J."/>
            <person name="Serrano M.G."/>
            <person name="Buck G."/>
            <person name="Lee V."/>
            <person name="Wang Y."/>
            <person name="Carvalho R."/>
            <person name="Voegtly L."/>
            <person name="Shi R."/>
            <person name="Duckworth R."/>
            <person name="Johnson A."/>
            <person name="Loviza R."/>
            <person name="Walstead R."/>
            <person name="Shah Z."/>
            <person name="Kiflezghi M."/>
            <person name="Wade K."/>
            <person name="Ball S.L."/>
            <person name="Bradley K.W."/>
            <person name="Asai D.J."/>
            <person name="Bowman C.A."/>
            <person name="Russell D.A."/>
            <person name="Pope W.H."/>
            <person name="Jacobs-Sera D."/>
            <person name="Hendrix R.W."/>
            <person name="Hatfull G.F."/>
        </authorList>
    </citation>
    <scope>NUCLEOTIDE SEQUENCE</scope>
</reference>
<dbReference type="PANTHER" id="PTHR46087:SF11">
    <property type="entry name" value="PROTEIN SEMI-ROLLED LEAF 2"/>
    <property type="match status" value="1"/>
</dbReference>
<dbReference type="PANTHER" id="PTHR46087">
    <property type="entry name" value="PUTATIVE, EXPRESSED-RELATED"/>
    <property type="match status" value="1"/>
</dbReference>
<dbReference type="InterPro" id="IPR016024">
    <property type="entry name" value="ARM-type_fold"/>
</dbReference>
<dbReference type="EMBL" id="GDKF01010524">
    <property type="protein sequence ID" value="JAT68098.1"/>
    <property type="molecule type" value="Transcribed_RNA"/>
</dbReference>
<proteinExistence type="predicted"/>
<dbReference type="AlphaFoldDB" id="A0A1D1ZMF8"/>